<protein>
    <submittedName>
        <fullName evidence="3">Uncharacterized protein</fullName>
    </submittedName>
</protein>
<sequence>MDNMATDANSKITNLQNQLSEMRLNQEQLHKKNHDLISMYKDKCKKFTQVSNLYNILKSRALRSQMETAASDSVANTINSLRSSRHTAPPPILPPEHNQYQQLHRQRSGSGGSKDARRKCDSVQMPPPPNQFNPMLQGAGPTSRHRTQLPGPPRTVTRPHHDWLRNSTPSSLFIDGSVGSRYADALLG</sequence>
<dbReference type="PANTHER" id="PTHR14305:SF0">
    <property type="entry name" value="E3 UBIQUITIN-PROTEIN LIGASE CCNB1IP1"/>
    <property type="match status" value="1"/>
</dbReference>
<comment type="caution">
    <text evidence="3">The sequence shown here is derived from an EMBL/GenBank/DDBJ whole genome shotgun (WGS) entry which is preliminary data.</text>
</comment>
<accession>A0A232M175</accession>
<dbReference type="GO" id="GO:0007131">
    <property type="term" value="P:reciprocal meiotic recombination"/>
    <property type="evidence" value="ECO:0007669"/>
    <property type="project" value="InterPro"/>
</dbReference>
<feature type="region of interest" description="Disordered" evidence="2">
    <location>
        <begin position="81"/>
        <end position="171"/>
    </location>
</feature>
<evidence type="ECO:0000313" key="3">
    <source>
        <dbReference type="EMBL" id="OXV10165.1"/>
    </source>
</evidence>
<dbReference type="InterPro" id="IPR042448">
    <property type="entry name" value="CCNB1IP1"/>
</dbReference>
<dbReference type="AlphaFoldDB" id="A0A232M175"/>
<evidence type="ECO:0000313" key="4">
    <source>
        <dbReference type="Proteomes" id="UP000243515"/>
    </source>
</evidence>
<dbReference type="EMBL" id="NPHW01003098">
    <property type="protein sequence ID" value="OXV10165.1"/>
    <property type="molecule type" value="Genomic_DNA"/>
</dbReference>
<dbReference type="GO" id="GO:0000795">
    <property type="term" value="C:synaptonemal complex"/>
    <property type="evidence" value="ECO:0007669"/>
    <property type="project" value="InterPro"/>
</dbReference>
<keyword evidence="1" id="KW-0175">Coiled coil</keyword>
<evidence type="ECO:0000256" key="2">
    <source>
        <dbReference type="SAM" id="MobiDB-lite"/>
    </source>
</evidence>
<dbReference type="PANTHER" id="PTHR14305">
    <property type="entry name" value="E3 UBIQUITIN-PROTEIN LIGASE CCNB1IP1"/>
    <property type="match status" value="1"/>
</dbReference>
<organism evidence="3 4">
    <name type="scientific">Elaphomyces granulatus</name>
    <dbReference type="NCBI Taxonomy" id="519963"/>
    <lineage>
        <taxon>Eukaryota</taxon>
        <taxon>Fungi</taxon>
        <taxon>Dikarya</taxon>
        <taxon>Ascomycota</taxon>
        <taxon>Pezizomycotina</taxon>
        <taxon>Eurotiomycetes</taxon>
        <taxon>Eurotiomycetidae</taxon>
        <taxon>Eurotiales</taxon>
        <taxon>Elaphomycetaceae</taxon>
        <taxon>Elaphomyces</taxon>
    </lineage>
</organism>
<feature type="coiled-coil region" evidence="1">
    <location>
        <begin position="5"/>
        <end position="32"/>
    </location>
</feature>
<name>A0A232M175_9EURO</name>
<proteinExistence type="predicted"/>
<keyword evidence="4" id="KW-1185">Reference proteome</keyword>
<dbReference type="OrthoDB" id="441210at2759"/>
<dbReference type="GO" id="GO:0061630">
    <property type="term" value="F:ubiquitin protein ligase activity"/>
    <property type="evidence" value="ECO:0007669"/>
    <property type="project" value="InterPro"/>
</dbReference>
<evidence type="ECO:0000256" key="1">
    <source>
        <dbReference type="SAM" id="Coils"/>
    </source>
</evidence>
<gene>
    <name evidence="3" type="ORF">Egran_02073</name>
</gene>
<reference evidence="3 4" key="1">
    <citation type="journal article" date="2015" name="Environ. Microbiol.">
        <title>Metagenome sequence of Elaphomyces granulatus from sporocarp tissue reveals Ascomycota ectomycorrhizal fingerprints of genome expansion and a Proteobacteria-rich microbiome.</title>
        <authorList>
            <person name="Quandt C.A."/>
            <person name="Kohler A."/>
            <person name="Hesse C.N."/>
            <person name="Sharpton T.J."/>
            <person name="Martin F."/>
            <person name="Spatafora J.W."/>
        </authorList>
    </citation>
    <scope>NUCLEOTIDE SEQUENCE [LARGE SCALE GENOMIC DNA]</scope>
    <source>
        <strain evidence="3 4">OSC145934</strain>
    </source>
</reference>
<dbReference type="Proteomes" id="UP000243515">
    <property type="component" value="Unassembled WGS sequence"/>
</dbReference>